<dbReference type="InterPro" id="IPR001977">
    <property type="entry name" value="Depp_CoAkinase"/>
</dbReference>
<dbReference type="RefSeq" id="WP_205832006.1">
    <property type="nucleotide sequence ID" value="NZ_JAAIIH010000001.1"/>
</dbReference>
<protein>
    <recommendedName>
        <fullName evidence="3 4">Dephospho-CoA kinase</fullName>
        <ecNumber evidence="3 4">2.7.1.24</ecNumber>
    </recommendedName>
    <alternativeName>
        <fullName evidence="3">Dephosphocoenzyme A kinase</fullName>
    </alternativeName>
</protein>
<keyword evidence="3" id="KW-0808">Transferase</keyword>
<dbReference type="EC" id="2.7.1.24" evidence="3 4"/>
<keyword evidence="3" id="KW-0963">Cytoplasm</keyword>
<evidence type="ECO:0000256" key="1">
    <source>
        <dbReference type="ARBA" id="ARBA00022741"/>
    </source>
</evidence>
<comment type="subcellular location">
    <subcellularLocation>
        <location evidence="3">Cytoplasm</location>
    </subcellularLocation>
</comment>
<feature type="region of interest" description="Disordered" evidence="5">
    <location>
        <begin position="157"/>
        <end position="177"/>
    </location>
</feature>
<reference evidence="6 7" key="1">
    <citation type="submission" date="2020-02" db="EMBL/GenBank/DDBJ databases">
        <title>Characterization of phylogenetic diversity of novel bifidobacterial species isolated in Czech ZOOs.</title>
        <authorList>
            <person name="Lugli G.A."/>
            <person name="Vera N.B."/>
            <person name="Ventura M."/>
        </authorList>
    </citation>
    <scope>NUCLEOTIDE SEQUENCE [LARGE SCALE GENOMIC DNA]</scope>
    <source>
        <strain evidence="6 7">DSM 109958</strain>
    </source>
</reference>
<dbReference type="Pfam" id="PF01121">
    <property type="entry name" value="CoaE"/>
    <property type="match status" value="1"/>
</dbReference>
<feature type="binding site" evidence="3">
    <location>
        <begin position="15"/>
        <end position="20"/>
    </location>
    <ligand>
        <name>ATP</name>
        <dbReference type="ChEBI" id="CHEBI:30616"/>
    </ligand>
</feature>
<dbReference type="InterPro" id="IPR027417">
    <property type="entry name" value="P-loop_NTPase"/>
</dbReference>
<dbReference type="Proteomes" id="UP000588277">
    <property type="component" value="Unassembled WGS sequence"/>
</dbReference>
<sequence length="221" mass="23957">MGVMMIRVGLTGGIAAGKSTVAARLRELGAAHIDYDAIAHEITAPGGAALPRIAEAFGPDALGEDGSLDRAWMAEHVFGADAAPDARERLDAIEHPLIYDEARWREANAVMAAGDRPIVVVHDVPLLAEVLDAMPFEFDSIVTVEAPEDVRVVRMETSRGMTRQQAEDRIRHQSTREEREEIANVVVDSTQPLEQMFAQVDRLYADWIAGCGAEQDGNSAA</sequence>
<comment type="catalytic activity">
    <reaction evidence="3">
        <text>3'-dephospho-CoA + ATP = ADP + CoA + H(+)</text>
        <dbReference type="Rhea" id="RHEA:18245"/>
        <dbReference type="ChEBI" id="CHEBI:15378"/>
        <dbReference type="ChEBI" id="CHEBI:30616"/>
        <dbReference type="ChEBI" id="CHEBI:57287"/>
        <dbReference type="ChEBI" id="CHEBI:57328"/>
        <dbReference type="ChEBI" id="CHEBI:456216"/>
        <dbReference type="EC" id="2.7.1.24"/>
    </reaction>
</comment>
<dbReference type="CDD" id="cd02022">
    <property type="entry name" value="DPCK"/>
    <property type="match status" value="1"/>
</dbReference>
<dbReference type="Gene3D" id="3.40.50.300">
    <property type="entry name" value="P-loop containing nucleotide triphosphate hydrolases"/>
    <property type="match status" value="1"/>
</dbReference>
<evidence type="ECO:0000313" key="7">
    <source>
        <dbReference type="Proteomes" id="UP000588277"/>
    </source>
</evidence>
<evidence type="ECO:0000256" key="5">
    <source>
        <dbReference type="SAM" id="MobiDB-lite"/>
    </source>
</evidence>
<dbReference type="NCBIfam" id="TIGR00152">
    <property type="entry name" value="dephospho-CoA kinase"/>
    <property type="match status" value="1"/>
</dbReference>
<keyword evidence="3" id="KW-0173">Coenzyme A biosynthesis</keyword>
<evidence type="ECO:0000256" key="4">
    <source>
        <dbReference type="NCBIfam" id="TIGR00152"/>
    </source>
</evidence>
<dbReference type="SUPFAM" id="SSF52540">
    <property type="entry name" value="P-loop containing nucleoside triphosphate hydrolases"/>
    <property type="match status" value="1"/>
</dbReference>
<evidence type="ECO:0000313" key="6">
    <source>
        <dbReference type="EMBL" id="NMM99552.1"/>
    </source>
</evidence>
<keyword evidence="2 3" id="KW-0067">ATP-binding</keyword>
<dbReference type="UniPathway" id="UPA00241">
    <property type="reaction ID" value="UER00356"/>
</dbReference>
<dbReference type="EMBL" id="JAAIIH010000001">
    <property type="protein sequence ID" value="NMM99552.1"/>
    <property type="molecule type" value="Genomic_DNA"/>
</dbReference>
<keyword evidence="1 3" id="KW-0547">Nucleotide-binding</keyword>
<name>A0A7Y0F048_9BIFI</name>
<dbReference type="GO" id="GO:0015937">
    <property type="term" value="P:coenzyme A biosynthetic process"/>
    <property type="evidence" value="ECO:0007669"/>
    <property type="project" value="UniProtKB-UniRule"/>
</dbReference>
<comment type="function">
    <text evidence="3">Catalyzes the phosphorylation of the 3'-hydroxyl group of dephosphocoenzyme A to form coenzyme A.</text>
</comment>
<gene>
    <name evidence="3" type="primary">coaE</name>
    <name evidence="6" type="ORF">G1C96_0129</name>
</gene>
<organism evidence="6 7">
    <name type="scientific">Bifidobacterium moraviense</name>
    <dbReference type="NCBI Taxonomy" id="2675323"/>
    <lineage>
        <taxon>Bacteria</taxon>
        <taxon>Bacillati</taxon>
        <taxon>Actinomycetota</taxon>
        <taxon>Actinomycetes</taxon>
        <taxon>Bifidobacteriales</taxon>
        <taxon>Bifidobacteriaceae</taxon>
        <taxon>Bifidobacterium</taxon>
    </lineage>
</organism>
<evidence type="ECO:0000256" key="2">
    <source>
        <dbReference type="ARBA" id="ARBA00022840"/>
    </source>
</evidence>
<feature type="compositionally biased region" description="Basic and acidic residues" evidence="5">
    <location>
        <begin position="165"/>
        <end position="177"/>
    </location>
</feature>
<comment type="caution">
    <text evidence="6">The sequence shown here is derived from an EMBL/GenBank/DDBJ whole genome shotgun (WGS) entry which is preliminary data.</text>
</comment>
<dbReference type="GO" id="GO:0005524">
    <property type="term" value="F:ATP binding"/>
    <property type="evidence" value="ECO:0007669"/>
    <property type="project" value="UniProtKB-UniRule"/>
</dbReference>
<dbReference type="AlphaFoldDB" id="A0A7Y0F048"/>
<dbReference type="HAMAP" id="MF_00376">
    <property type="entry name" value="Dephospho_CoA_kinase"/>
    <property type="match status" value="1"/>
</dbReference>
<evidence type="ECO:0000256" key="3">
    <source>
        <dbReference type="HAMAP-Rule" id="MF_00376"/>
    </source>
</evidence>
<comment type="similarity">
    <text evidence="3">Belongs to the CoaE family.</text>
</comment>
<dbReference type="PANTHER" id="PTHR10695">
    <property type="entry name" value="DEPHOSPHO-COA KINASE-RELATED"/>
    <property type="match status" value="1"/>
</dbReference>
<accession>A0A7Y0F048</accession>
<dbReference type="GO" id="GO:0005737">
    <property type="term" value="C:cytoplasm"/>
    <property type="evidence" value="ECO:0007669"/>
    <property type="project" value="UniProtKB-SubCell"/>
</dbReference>
<dbReference type="PROSITE" id="PS51219">
    <property type="entry name" value="DPCK"/>
    <property type="match status" value="1"/>
</dbReference>
<keyword evidence="7" id="KW-1185">Reference proteome</keyword>
<keyword evidence="3 6" id="KW-0418">Kinase</keyword>
<proteinExistence type="inferred from homology"/>
<dbReference type="PANTHER" id="PTHR10695:SF46">
    <property type="entry name" value="BIFUNCTIONAL COENZYME A SYNTHASE-RELATED"/>
    <property type="match status" value="1"/>
</dbReference>
<dbReference type="GO" id="GO:0004140">
    <property type="term" value="F:dephospho-CoA kinase activity"/>
    <property type="evidence" value="ECO:0007669"/>
    <property type="project" value="UniProtKB-UniRule"/>
</dbReference>
<comment type="pathway">
    <text evidence="3">Cofactor biosynthesis; coenzyme A biosynthesis; CoA from (R)-pantothenate: step 5/5.</text>
</comment>